<evidence type="ECO:0000313" key="21">
    <source>
        <dbReference type="EMBL" id="CAK0772056.1"/>
    </source>
</evidence>
<evidence type="ECO:0000256" key="2">
    <source>
        <dbReference type="ARBA" id="ARBA00004430"/>
    </source>
</evidence>
<keyword evidence="11 16" id="KW-0067">ATP-binding</keyword>
<feature type="compositionally biased region" description="Basic and acidic residues" evidence="17">
    <location>
        <begin position="902"/>
        <end position="913"/>
    </location>
</feature>
<dbReference type="Gene3D" id="3.80.10.10">
    <property type="entry name" value="Ribonuclease Inhibitor"/>
    <property type="match status" value="2"/>
</dbReference>
<keyword evidence="22" id="KW-1185">Reference proteome</keyword>
<keyword evidence="6 18" id="KW-0812">Transmembrane</keyword>
<dbReference type="Gene3D" id="1.10.510.10">
    <property type="entry name" value="Transferase(Phosphotransferase) domain 1"/>
    <property type="match status" value="1"/>
</dbReference>
<dbReference type="InterPro" id="IPR017441">
    <property type="entry name" value="Protein_kinase_ATP_BS"/>
</dbReference>
<dbReference type="SMART" id="SM00220">
    <property type="entry name" value="S_TKc"/>
    <property type="match status" value="1"/>
</dbReference>
<evidence type="ECO:0000256" key="1">
    <source>
        <dbReference type="ARBA" id="ARBA00004167"/>
    </source>
</evidence>
<keyword evidence="13 18" id="KW-0472">Membrane</keyword>
<protein>
    <recommendedName>
        <fullName evidence="20">Protein kinase domain-containing protein</fullName>
    </recommendedName>
</protein>
<evidence type="ECO:0000256" key="10">
    <source>
        <dbReference type="ARBA" id="ARBA00022777"/>
    </source>
</evidence>
<gene>
    <name evidence="21" type="ORF">CVIRNUC_003924</name>
</gene>
<keyword evidence="9 16" id="KW-0547">Nucleotide-binding</keyword>
<feature type="region of interest" description="Disordered" evidence="17">
    <location>
        <begin position="1186"/>
        <end position="1244"/>
    </location>
</feature>
<dbReference type="InterPro" id="IPR032675">
    <property type="entry name" value="LRR_dom_sf"/>
</dbReference>
<feature type="region of interest" description="Disordered" evidence="17">
    <location>
        <begin position="797"/>
        <end position="837"/>
    </location>
</feature>
<keyword evidence="14" id="KW-0675">Receptor</keyword>
<evidence type="ECO:0000256" key="9">
    <source>
        <dbReference type="ARBA" id="ARBA00022741"/>
    </source>
</evidence>
<evidence type="ECO:0000259" key="20">
    <source>
        <dbReference type="PROSITE" id="PS50011"/>
    </source>
</evidence>
<keyword evidence="15" id="KW-0325">Glycoprotein</keyword>
<dbReference type="PANTHER" id="PTHR27000:SF642">
    <property type="entry name" value="INACTIVE LEUCINE-RICH REPEAT RECEPTOR KINASE XIAO-RELATED"/>
    <property type="match status" value="1"/>
</dbReference>
<dbReference type="Proteomes" id="UP001314263">
    <property type="component" value="Unassembled WGS sequence"/>
</dbReference>
<dbReference type="PANTHER" id="PTHR27000">
    <property type="entry name" value="LEUCINE-RICH REPEAT RECEPTOR-LIKE PROTEIN KINASE FAMILY PROTEIN-RELATED"/>
    <property type="match status" value="1"/>
</dbReference>
<evidence type="ECO:0000256" key="18">
    <source>
        <dbReference type="SAM" id="Phobius"/>
    </source>
</evidence>
<dbReference type="AlphaFoldDB" id="A0AAV1HZY9"/>
<name>A0AAV1HZY9_9CHLO</name>
<feature type="binding site" evidence="16">
    <location>
        <position position="962"/>
    </location>
    <ligand>
        <name>ATP</name>
        <dbReference type="ChEBI" id="CHEBI:30616"/>
    </ligand>
</feature>
<feature type="domain" description="Protein kinase" evidence="20">
    <location>
        <begin position="935"/>
        <end position="1181"/>
    </location>
</feature>
<sequence>MAGTRSPCSLLAALAACLLCVVDAQVSTFNVQGFSPDQAALLAVKRSIPNWDLYQQRSMCFGWHEKPYDDVCKWTSVTCRDGRVIGIHFQRNASYHLGAIQDVLAAASQIEKLEFLDLQGQAFSGTLPTQYNFPNLVALDLINNNIGGMLPLEWGLNGMFPKLANLALSYNPPLSGPLPTAWGSDNSSFQSLRLFEANNCNLTGGLPAEWAAQLPSLTHINISSNALTGTLPSEWSNLDLNALNLDRNALTGSLPPAWGVNGSSFTHLTRLSLYANNLTGTIPAAWAAQKNPLNGLSKPFMNSLSWMDVSNNMLSGRVPDFGTSNPPPYFIMNGNNFCGAIPQSLSVWNCATTCMKPDGTWPPCSANGTSPPVHAKAPAPATNISSPEVQRLLLLRSAFSNWAMYERTEGLNWTLRNPMCDGWGGVQCSAGFVTGLNFSGPDPAAPQRPPVLQGVASAAVHGSEPVALQGDLGLVLKYAFQLPQLKSLDLTNAYVSGSIPNGLSAPHLTTLLLGSNHVSGTLPLDWAMKKAVPALKALNLSGNYELSGPLPDAWGNASAGMQNLQVFSARGCNLSGPLPASWAGLPALGVLDMAYNYFTGSLPVEWQNMDALQTLDLVGNGLTYNLPDGWSSKGAASWPALRDLHLDANLMTGTLPASWGAGGSFPMLSNLTLANNNLSGSLPMSWGTNSQLVPRFKNLQWLTLLPGNPGLCGGIPPGLTVLQKTGGGNTATTQYLNDKPCSVSADTMVQSAPSPQSSSSPNLGAIIGGVVGGIAALAALAAVVLFFVLRNRRRSRSRGEMTPFSKAMPGDDKVDAHGYDEYDDDMQDSDKFIPPPKLTSAPASIVPFAQAPSSMGAALGAHSAHSTPTRGSDLGRLSSKDTSFRSKDASFRSQGSGYSSEPAREGDAHPETLPHMFNKDWELNLDALEIELDEDGREVELGKGAFGVVVRGRYRLSPVAVKRLINQTPEQQAQFLKEMAILRACRGSRYIVPFVGASLQPGNTILAMDFMENGTLWDQLPRTNKAGQHIFQWKFRGKKVAYEIALGLHCLHDLKVVHLDLKSSNVLIAGDGSAKISDVGLAALMSQNYLSQMAPAGTWSWVAPEVILGGKVTNKADIYSFGVVIWEICTLERPAWRGNLRDIKVPEEAPQEIADLVLQCTGEPEARPTAEQCAELIGSFLPMSGVSRKSSGRTASGEVGNFRRASGGSTQPNSPACPAPRSGGGNPPKSFGSNAPKSSGSAPP</sequence>
<evidence type="ECO:0000256" key="16">
    <source>
        <dbReference type="PROSITE-ProRule" id="PRU10141"/>
    </source>
</evidence>
<dbReference type="InterPro" id="IPR001611">
    <property type="entry name" value="Leu-rich_rpt"/>
</dbReference>
<keyword evidence="7 19" id="KW-0732">Signal</keyword>
<keyword evidence="10" id="KW-0418">Kinase</keyword>
<evidence type="ECO:0000256" key="13">
    <source>
        <dbReference type="ARBA" id="ARBA00023136"/>
    </source>
</evidence>
<dbReference type="PROSITE" id="PS00108">
    <property type="entry name" value="PROTEIN_KINASE_ST"/>
    <property type="match status" value="1"/>
</dbReference>
<dbReference type="InterPro" id="IPR011009">
    <property type="entry name" value="Kinase-like_dom_sf"/>
</dbReference>
<evidence type="ECO:0000256" key="7">
    <source>
        <dbReference type="ARBA" id="ARBA00022729"/>
    </source>
</evidence>
<evidence type="ECO:0000256" key="4">
    <source>
        <dbReference type="ARBA" id="ARBA00022614"/>
    </source>
</evidence>
<keyword evidence="8" id="KW-0677">Repeat</keyword>
<dbReference type="InterPro" id="IPR000719">
    <property type="entry name" value="Prot_kinase_dom"/>
</dbReference>
<dbReference type="SUPFAM" id="SSF52058">
    <property type="entry name" value="L domain-like"/>
    <property type="match status" value="2"/>
</dbReference>
<comment type="subcellular location">
    <subcellularLocation>
        <location evidence="2">Cytoplasm</location>
        <location evidence="2">Cytoskeleton</location>
        <location evidence="2">Cilium axoneme</location>
    </subcellularLocation>
    <subcellularLocation>
        <location evidence="1">Membrane</location>
        <topology evidence="1">Single-pass membrane protein</topology>
    </subcellularLocation>
</comment>
<evidence type="ECO:0000256" key="15">
    <source>
        <dbReference type="ARBA" id="ARBA00023180"/>
    </source>
</evidence>
<evidence type="ECO:0000256" key="19">
    <source>
        <dbReference type="SAM" id="SignalP"/>
    </source>
</evidence>
<evidence type="ECO:0000256" key="8">
    <source>
        <dbReference type="ARBA" id="ARBA00022737"/>
    </source>
</evidence>
<evidence type="ECO:0000256" key="6">
    <source>
        <dbReference type="ARBA" id="ARBA00022692"/>
    </source>
</evidence>
<feature type="compositionally biased region" description="Basic and acidic residues" evidence="17">
    <location>
        <begin position="809"/>
        <end position="820"/>
    </location>
</feature>
<keyword evidence="5" id="KW-0808">Transferase</keyword>
<dbReference type="GO" id="GO:0016020">
    <property type="term" value="C:membrane"/>
    <property type="evidence" value="ECO:0007669"/>
    <property type="project" value="UniProtKB-SubCell"/>
</dbReference>
<feature type="region of interest" description="Disordered" evidence="17">
    <location>
        <begin position="857"/>
        <end position="913"/>
    </location>
</feature>
<feature type="compositionally biased region" description="Polar residues" evidence="17">
    <location>
        <begin position="1231"/>
        <end position="1244"/>
    </location>
</feature>
<proteinExistence type="predicted"/>
<dbReference type="InterPro" id="IPR008271">
    <property type="entry name" value="Ser/Thr_kinase_AS"/>
</dbReference>
<dbReference type="SUPFAM" id="SSF56112">
    <property type="entry name" value="Protein kinase-like (PK-like)"/>
    <property type="match status" value="1"/>
</dbReference>
<dbReference type="EMBL" id="CAUYUE010000005">
    <property type="protein sequence ID" value="CAK0772056.1"/>
    <property type="molecule type" value="Genomic_DNA"/>
</dbReference>
<evidence type="ECO:0000256" key="17">
    <source>
        <dbReference type="SAM" id="MobiDB-lite"/>
    </source>
</evidence>
<dbReference type="PROSITE" id="PS50011">
    <property type="entry name" value="PROTEIN_KINASE_DOM"/>
    <property type="match status" value="1"/>
</dbReference>
<evidence type="ECO:0000313" key="22">
    <source>
        <dbReference type="Proteomes" id="UP001314263"/>
    </source>
</evidence>
<keyword evidence="4" id="KW-0433">Leucine-rich repeat</keyword>
<comment type="caution">
    <text evidence="21">The sequence shown here is derived from an EMBL/GenBank/DDBJ whole genome shotgun (WGS) entry which is preliminary data.</text>
</comment>
<feature type="signal peptide" evidence="19">
    <location>
        <begin position="1"/>
        <end position="24"/>
    </location>
</feature>
<evidence type="ECO:0000256" key="11">
    <source>
        <dbReference type="ARBA" id="ARBA00022840"/>
    </source>
</evidence>
<keyword evidence="12 18" id="KW-1133">Transmembrane helix</keyword>
<evidence type="ECO:0000256" key="14">
    <source>
        <dbReference type="ARBA" id="ARBA00023170"/>
    </source>
</evidence>
<evidence type="ECO:0000256" key="3">
    <source>
        <dbReference type="ARBA" id="ARBA00022527"/>
    </source>
</evidence>
<feature type="chain" id="PRO_5043359525" description="Protein kinase domain-containing protein" evidence="19">
    <location>
        <begin position="25"/>
        <end position="1244"/>
    </location>
</feature>
<reference evidence="21 22" key="1">
    <citation type="submission" date="2023-10" db="EMBL/GenBank/DDBJ databases">
        <authorList>
            <person name="Maclean D."/>
            <person name="Macfadyen A."/>
        </authorList>
    </citation>
    <scope>NUCLEOTIDE SEQUENCE [LARGE SCALE GENOMIC DNA]</scope>
</reference>
<dbReference type="PROSITE" id="PS00107">
    <property type="entry name" value="PROTEIN_KINASE_ATP"/>
    <property type="match status" value="1"/>
</dbReference>
<dbReference type="GO" id="GO:0005930">
    <property type="term" value="C:axoneme"/>
    <property type="evidence" value="ECO:0007669"/>
    <property type="project" value="UniProtKB-SubCell"/>
</dbReference>
<evidence type="ECO:0000256" key="5">
    <source>
        <dbReference type="ARBA" id="ARBA00022679"/>
    </source>
</evidence>
<dbReference type="GO" id="GO:0005524">
    <property type="term" value="F:ATP binding"/>
    <property type="evidence" value="ECO:0007669"/>
    <property type="project" value="UniProtKB-UniRule"/>
</dbReference>
<accession>A0AAV1HZY9</accession>
<dbReference type="GO" id="GO:0004674">
    <property type="term" value="F:protein serine/threonine kinase activity"/>
    <property type="evidence" value="ECO:0007669"/>
    <property type="project" value="UniProtKB-KW"/>
</dbReference>
<feature type="compositionally biased region" description="Basic and acidic residues" evidence="17">
    <location>
        <begin position="878"/>
        <end position="890"/>
    </location>
</feature>
<dbReference type="InterPro" id="IPR001245">
    <property type="entry name" value="Ser-Thr/Tyr_kinase_cat_dom"/>
</dbReference>
<dbReference type="PROSITE" id="PS51257">
    <property type="entry name" value="PROKAR_LIPOPROTEIN"/>
    <property type="match status" value="1"/>
</dbReference>
<dbReference type="Pfam" id="PF07714">
    <property type="entry name" value="PK_Tyr_Ser-Thr"/>
    <property type="match status" value="1"/>
</dbReference>
<keyword evidence="3" id="KW-0723">Serine/threonine-protein kinase</keyword>
<dbReference type="Pfam" id="PF00560">
    <property type="entry name" value="LRR_1"/>
    <property type="match status" value="1"/>
</dbReference>
<organism evidence="21 22">
    <name type="scientific">Coccomyxa viridis</name>
    <dbReference type="NCBI Taxonomy" id="1274662"/>
    <lineage>
        <taxon>Eukaryota</taxon>
        <taxon>Viridiplantae</taxon>
        <taxon>Chlorophyta</taxon>
        <taxon>core chlorophytes</taxon>
        <taxon>Trebouxiophyceae</taxon>
        <taxon>Trebouxiophyceae incertae sedis</taxon>
        <taxon>Coccomyxaceae</taxon>
        <taxon>Coccomyxa</taxon>
    </lineage>
</organism>
<feature type="transmembrane region" description="Helical" evidence="18">
    <location>
        <begin position="763"/>
        <end position="789"/>
    </location>
</feature>
<evidence type="ECO:0000256" key="12">
    <source>
        <dbReference type="ARBA" id="ARBA00022989"/>
    </source>
</evidence>